<name>A0A238KCI8_9RHOB</name>
<dbReference type="AlphaFoldDB" id="A0A238KCI8"/>
<evidence type="ECO:0008006" key="4">
    <source>
        <dbReference type="Google" id="ProtNLM"/>
    </source>
</evidence>
<reference evidence="2 3" key="1">
    <citation type="submission" date="2017-05" db="EMBL/GenBank/DDBJ databases">
        <authorList>
            <person name="Song R."/>
            <person name="Chenine A.L."/>
            <person name="Ruprecht R.M."/>
        </authorList>
    </citation>
    <scope>NUCLEOTIDE SEQUENCE [LARGE SCALE GENOMIC DNA]</scope>
    <source>
        <strain evidence="2 3">CECT 8663</strain>
    </source>
</reference>
<dbReference type="EMBL" id="FXYH01000006">
    <property type="protein sequence ID" value="SMX40540.1"/>
    <property type="molecule type" value="Genomic_DNA"/>
</dbReference>
<evidence type="ECO:0000256" key="1">
    <source>
        <dbReference type="SAM" id="Coils"/>
    </source>
</evidence>
<keyword evidence="1" id="KW-0175">Coiled coil</keyword>
<evidence type="ECO:0000313" key="2">
    <source>
        <dbReference type="EMBL" id="SMX40540.1"/>
    </source>
</evidence>
<sequence length="74" mass="8405">MQMIAVDAAALDRLHDKIDRLEQKLDAAHITPPPKWITVAEYAKRVGKTEGTVRRWIREGSLERKDKLVANPDA</sequence>
<accession>A0A238KCI8</accession>
<gene>
    <name evidence="2" type="ORF">PEV8663_02034</name>
</gene>
<keyword evidence="3" id="KW-1185">Reference proteome</keyword>
<dbReference type="OrthoDB" id="7875567at2"/>
<evidence type="ECO:0000313" key="3">
    <source>
        <dbReference type="Proteomes" id="UP000220836"/>
    </source>
</evidence>
<dbReference type="Proteomes" id="UP000220836">
    <property type="component" value="Unassembled WGS sequence"/>
</dbReference>
<protein>
    <recommendedName>
        <fullName evidence="4">Helix-turn-helix domain protein</fullName>
    </recommendedName>
</protein>
<feature type="coiled-coil region" evidence="1">
    <location>
        <begin position="4"/>
        <end position="31"/>
    </location>
</feature>
<organism evidence="2 3">
    <name type="scientific">Pelagimonas varians</name>
    <dbReference type="NCBI Taxonomy" id="696760"/>
    <lineage>
        <taxon>Bacteria</taxon>
        <taxon>Pseudomonadati</taxon>
        <taxon>Pseudomonadota</taxon>
        <taxon>Alphaproteobacteria</taxon>
        <taxon>Rhodobacterales</taxon>
        <taxon>Roseobacteraceae</taxon>
        <taxon>Pelagimonas</taxon>
    </lineage>
</organism>
<proteinExistence type="predicted"/>
<dbReference type="RefSeq" id="WP_097804534.1">
    <property type="nucleotide sequence ID" value="NZ_FXYH01000006.1"/>
</dbReference>